<protein>
    <submittedName>
        <fullName evidence="8">APA family basic amino acid/polyamine antiporter</fullName>
    </submittedName>
</protein>
<feature type="transmembrane region" description="Helical" evidence="7">
    <location>
        <begin position="425"/>
        <end position="455"/>
    </location>
</feature>
<evidence type="ECO:0000256" key="6">
    <source>
        <dbReference type="SAM" id="MobiDB-lite"/>
    </source>
</evidence>
<dbReference type="Pfam" id="PF13520">
    <property type="entry name" value="AA_permease_2"/>
    <property type="match status" value="1"/>
</dbReference>
<dbReference type="GO" id="GO:0005886">
    <property type="term" value="C:plasma membrane"/>
    <property type="evidence" value="ECO:0007669"/>
    <property type="project" value="UniProtKB-SubCell"/>
</dbReference>
<keyword evidence="9" id="KW-1185">Reference proteome</keyword>
<evidence type="ECO:0000256" key="3">
    <source>
        <dbReference type="ARBA" id="ARBA00022692"/>
    </source>
</evidence>
<feature type="transmembrane region" description="Helical" evidence="7">
    <location>
        <begin position="65"/>
        <end position="86"/>
    </location>
</feature>
<dbReference type="PANTHER" id="PTHR42770">
    <property type="entry name" value="AMINO ACID TRANSPORTER-RELATED"/>
    <property type="match status" value="1"/>
</dbReference>
<organism evidence="8 9">
    <name type="scientific">Microcella alkalica</name>
    <dbReference type="NCBI Taxonomy" id="355930"/>
    <lineage>
        <taxon>Bacteria</taxon>
        <taxon>Bacillati</taxon>
        <taxon>Actinomycetota</taxon>
        <taxon>Actinomycetes</taxon>
        <taxon>Micrococcales</taxon>
        <taxon>Microbacteriaceae</taxon>
        <taxon>Microcella</taxon>
    </lineage>
</organism>
<sequence length="474" mass="47159">MTSDADPPPDERGRARGNGPTAGRPALSRSVGLGGAIGIGLASMIGAGAFYVWAPAAAATGELLLLALLIAALVATLNAFSSAQLAMAHPTSGGAYAFGRHYAGPWIGFSAGWLFVVGKTASAAAIASVAAAYLGTALGLDALQTRLLAAALIAIFAALNMSGVRTTARVAITIVSIVLAGLAAWFTAVAVAGPPTIGWVENLGGLPGQGEGAVSVAIDPADAALELAPVTVAPPAPVGPAGILQAAALLFFAFAGYARMATLGEEVREPRRTLPRAILIALAVVLALYAALALVLVDRLGVEALAASTSPLADAIDPRWALPIALLAALACLGSLAGILAGLSRTSLAMARERDLPGPLVRISTRTGAPVVSEALIALIAIGIALLLQPAQLVAASSAAVLVYYAIAHLSALRQPAAERWQPRLVAGAGLAGCLVLVVSLPAASLIGTAGILAIGLGARTVALRARARPSAGA</sequence>
<evidence type="ECO:0000256" key="1">
    <source>
        <dbReference type="ARBA" id="ARBA00004651"/>
    </source>
</evidence>
<evidence type="ECO:0000313" key="8">
    <source>
        <dbReference type="EMBL" id="MBA8847920.1"/>
    </source>
</evidence>
<feature type="transmembrane region" description="Helical" evidence="7">
    <location>
        <begin position="146"/>
        <end position="163"/>
    </location>
</feature>
<keyword evidence="2" id="KW-1003">Cell membrane</keyword>
<dbReference type="EMBL" id="JACGWX010000003">
    <property type="protein sequence ID" value="MBA8847920.1"/>
    <property type="molecule type" value="Genomic_DNA"/>
</dbReference>
<gene>
    <name evidence="8" type="ORF">FHX53_001512</name>
</gene>
<feature type="transmembrane region" description="Helical" evidence="7">
    <location>
        <begin position="320"/>
        <end position="343"/>
    </location>
</feature>
<feature type="transmembrane region" description="Helical" evidence="7">
    <location>
        <begin position="31"/>
        <end position="53"/>
    </location>
</feature>
<comment type="caution">
    <text evidence="8">The sequence shown here is derived from an EMBL/GenBank/DDBJ whole genome shotgun (WGS) entry which is preliminary data.</text>
</comment>
<keyword evidence="3 7" id="KW-0812">Transmembrane</keyword>
<feature type="region of interest" description="Disordered" evidence="6">
    <location>
        <begin position="1"/>
        <end position="26"/>
    </location>
</feature>
<dbReference type="Gene3D" id="1.20.1740.10">
    <property type="entry name" value="Amino acid/polyamine transporter I"/>
    <property type="match status" value="1"/>
</dbReference>
<evidence type="ECO:0000256" key="5">
    <source>
        <dbReference type="ARBA" id="ARBA00023136"/>
    </source>
</evidence>
<keyword evidence="4 7" id="KW-1133">Transmembrane helix</keyword>
<proteinExistence type="predicted"/>
<feature type="transmembrane region" description="Helical" evidence="7">
    <location>
        <begin position="278"/>
        <end position="300"/>
    </location>
</feature>
<reference evidence="8 9" key="1">
    <citation type="submission" date="2020-07" db="EMBL/GenBank/DDBJ databases">
        <title>Sequencing the genomes of 1000 actinobacteria strains.</title>
        <authorList>
            <person name="Klenk H.-P."/>
        </authorList>
    </citation>
    <scope>NUCLEOTIDE SEQUENCE [LARGE SCALE GENOMIC DNA]</scope>
    <source>
        <strain evidence="8 9">DSM 19663</strain>
    </source>
</reference>
<evidence type="ECO:0000256" key="7">
    <source>
        <dbReference type="SAM" id="Phobius"/>
    </source>
</evidence>
<dbReference type="RefSeq" id="WP_343050899.1">
    <property type="nucleotide sequence ID" value="NZ_BAAAOV010000001.1"/>
</dbReference>
<evidence type="ECO:0000256" key="4">
    <source>
        <dbReference type="ARBA" id="ARBA00022989"/>
    </source>
</evidence>
<keyword evidence="5 7" id="KW-0472">Membrane</keyword>
<dbReference type="AlphaFoldDB" id="A0A839E825"/>
<evidence type="ECO:0000256" key="2">
    <source>
        <dbReference type="ARBA" id="ARBA00022475"/>
    </source>
</evidence>
<feature type="transmembrane region" description="Helical" evidence="7">
    <location>
        <begin position="393"/>
        <end position="413"/>
    </location>
</feature>
<dbReference type="PANTHER" id="PTHR42770:SF7">
    <property type="entry name" value="MEMBRANE PROTEIN"/>
    <property type="match status" value="1"/>
</dbReference>
<feature type="transmembrane region" description="Helical" evidence="7">
    <location>
        <begin position="238"/>
        <end position="257"/>
    </location>
</feature>
<evidence type="ECO:0000313" key="9">
    <source>
        <dbReference type="Proteomes" id="UP000585905"/>
    </source>
</evidence>
<comment type="subcellular location">
    <subcellularLocation>
        <location evidence="1">Cell membrane</location>
        <topology evidence="1">Multi-pass membrane protein</topology>
    </subcellularLocation>
</comment>
<feature type="transmembrane region" description="Helical" evidence="7">
    <location>
        <begin position="363"/>
        <end position="387"/>
    </location>
</feature>
<accession>A0A839E825</accession>
<dbReference type="InterPro" id="IPR050367">
    <property type="entry name" value="APC_superfamily"/>
</dbReference>
<dbReference type="GO" id="GO:0022857">
    <property type="term" value="F:transmembrane transporter activity"/>
    <property type="evidence" value="ECO:0007669"/>
    <property type="project" value="InterPro"/>
</dbReference>
<feature type="transmembrane region" description="Helical" evidence="7">
    <location>
        <begin position="106"/>
        <end position="134"/>
    </location>
</feature>
<dbReference type="InterPro" id="IPR002293">
    <property type="entry name" value="AA/rel_permease1"/>
</dbReference>
<name>A0A839E825_9MICO</name>
<dbReference type="Proteomes" id="UP000585905">
    <property type="component" value="Unassembled WGS sequence"/>
</dbReference>
<dbReference type="PIRSF" id="PIRSF006060">
    <property type="entry name" value="AA_transporter"/>
    <property type="match status" value="1"/>
</dbReference>
<feature type="transmembrane region" description="Helical" evidence="7">
    <location>
        <begin position="170"/>
        <end position="193"/>
    </location>
</feature>